<organism evidence="1 2">
    <name type="scientific">Pluteus cervinus</name>
    <dbReference type="NCBI Taxonomy" id="181527"/>
    <lineage>
        <taxon>Eukaryota</taxon>
        <taxon>Fungi</taxon>
        <taxon>Dikarya</taxon>
        <taxon>Basidiomycota</taxon>
        <taxon>Agaricomycotina</taxon>
        <taxon>Agaricomycetes</taxon>
        <taxon>Agaricomycetidae</taxon>
        <taxon>Agaricales</taxon>
        <taxon>Pluteineae</taxon>
        <taxon>Pluteaceae</taxon>
        <taxon>Pluteus</taxon>
    </lineage>
</organism>
<protein>
    <submittedName>
        <fullName evidence="1">Uncharacterized protein</fullName>
    </submittedName>
</protein>
<sequence length="416" mass="45794">MVTQALAYTHRGTQTEALGARETEPPLVQTNSRSPGIGRLSGADYLSKPRLPSTLPLFQARRVHSLPEEGQAITIEVIPGARTVSLSSWKQDETSEVLFPDDEASDPADFRQGELAPPHEEDAENIPLLVETRGGYQDFPCYAGLKSREVWEHSPPRPIPALHGPLSLPYARCPSGAEGVIMDDDNTPPIWGLPISNTRPRTTSQPRLITKRHVKMPLQESVRPVVRDREEVDTWTRPTTTETITTPSVSSSHYETTENDSLSLQFQGLSLLYPSEVPLQQARANTRAPKPQVSERSLHADFLGGSEHPASFNTRLQGFSRHSLMSTIDQAPEYSSSYRTFTTGAPRTLGNGYVNFHSQHLPGIHAAQGKKAASGVSAHDHGRERKSSTTTKRTPRGEKENASPWNSMPSGFTSTR</sequence>
<gene>
    <name evidence="1" type="ORF">BDN72DRAFT_893643</name>
</gene>
<name>A0ACD3B766_9AGAR</name>
<evidence type="ECO:0000313" key="1">
    <source>
        <dbReference type="EMBL" id="TFK73933.1"/>
    </source>
</evidence>
<accession>A0ACD3B766</accession>
<reference evidence="1 2" key="1">
    <citation type="journal article" date="2019" name="Nat. Ecol. Evol.">
        <title>Megaphylogeny resolves global patterns of mushroom evolution.</title>
        <authorList>
            <person name="Varga T."/>
            <person name="Krizsan K."/>
            <person name="Foldi C."/>
            <person name="Dima B."/>
            <person name="Sanchez-Garcia M."/>
            <person name="Sanchez-Ramirez S."/>
            <person name="Szollosi G.J."/>
            <person name="Szarkandi J.G."/>
            <person name="Papp V."/>
            <person name="Albert L."/>
            <person name="Andreopoulos W."/>
            <person name="Angelini C."/>
            <person name="Antonin V."/>
            <person name="Barry K.W."/>
            <person name="Bougher N.L."/>
            <person name="Buchanan P."/>
            <person name="Buyck B."/>
            <person name="Bense V."/>
            <person name="Catcheside P."/>
            <person name="Chovatia M."/>
            <person name="Cooper J."/>
            <person name="Damon W."/>
            <person name="Desjardin D."/>
            <person name="Finy P."/>
            <person name="Geml J."/>
            <person name="Haridas S."/>
            <person name="Hughes K."/>
            <person name="Justo A."/>
            <person name="Karasinski D."/>
            <person name="Kautmanova I."/>
            <person name="Kiss B."/>
            <person name="Kocsube S."/>
            <person name="Kotiranta H."/>
            <person name="LaButti K.M."/>
            <person name="Lechner B.E."/>
            <person name="Liimatainen K."/>
            <person name="Lipzen A."/>
            <person name="Lukacs Z."/>
            <person name="Mihaltcheva S."/>
            <person name="Morgado L.N."/>
            <person name="Niskanen T."/>
            <person name="Noordeloos M.E."/>
            <person name="Ohm R.A."/>
            <person name="Ortiz-Santana B."/>
            <person name="Ovrebo C."/>
            <person name="Racz N."/>
            <person name="Riley R."/>
            <person name="Savchenko A."/>
            <person name="Shiryaev A."/>
            <person name="Soop K."/>
            <person name="Spirin V."/>
            <person name="Szebenyi C."/>
            <person name="Tomsovsky M."/>
            <person name="Tulloss R.E."/>
            <person name="Uehling J."/>
            <person name="Grigoriev I.V."/>
            <person name="Vagvolgyi C."/>
            <person name="Papp T."/>
            <person name="Martin F.M."/>
            <person name="Miettinen O."/>
            <person name="Hibbett D.S."/>
            <person name="Nagy L.G."/>
        </authorList>
    </citation>
    <scope>NUCLEOTIDE SEQUENCE [LARGE SCALE GENOMIC DNA]</scope>
    <source>
        <strain evidence="1 2">NL-1719</strain>
    </source>
</reference>
<evidence type="ECO:0000313" key="2">
    <source>
        <dbReference type="Proteomes" id="UP000308600"/>
    </source>
</evidence>
<proteinExistence type="predicted"/>
<keyword evidence="2" id="KW-1185">Reference proteome</keyword>
<dbReference type="EMBL" id="ML208272">
    <property type="protein sequence ID" value="TFK73933.1"/>
    <property type="molecule type" value="Genomic_DNA"/>
</dbReference>
<dbReference type="Proteomes" id="UP000308600">
    <property type="component" value="Unassembled WGS sequence"/>
</dbReference>